<organism evidence="1 2">
    <name type="scientific">Phanerochaete carnosa (strain HHB-10118-sp)</name>
    <name type="common">White-rot fungus</name>
    <name type="synonym">Peniophora carnosa</name>
    <dbReference type="NCBI Taxonomy" id="650164"/>
    <lineage>
        <taxon>Eukaryota</taxon>
        <taxon>Fungi</taxon>
        <taxon>Dikarya</taxon>
        <taxon>Basidiomycota</taxon>
        <taxon>Agaricomycotina</taxon>
        <taxon>Agaricomycetes</taxon>
        <taxon>Polyporales</taxon>
        <taxon>Phanerochaetaceae</taxon>
        <taxon>Phanerochaete</taxon>
    </lineage>
</organism>
<sequence>MSALTITVACLQNPRVPSNASTAPGWIVFDVFLYLQDLVPATNDTDAKPQLATALLCYYNRSIGVRNGYSGWSKPFAKSSRSDIRSRFSSYLCGGCLKGLVEDLCYTEDSMMVTSILSFQLKLSATLQNGSYRLGLQLKSSVTYKQETASPQTPAEWVQRSSCFWDATYCSLYILLRAICNSYLKHLLKVQHFKSLQATDARLCLAMLSSAQQ</sequence>
<dbReference type="RefSeq" id="XP_007395242.1">
    <property type="nucleotide sequence ID" value="XM_007395180.1"/>
</dbReference>
<reference evidence="1 2" key="1">
    <citation type="journal article" date="2012" name="BMC Genomics">
        <title>Comparative genomics of the white-rot fungi, Phanerochaete carnosa and P. chrysosporium, to elucidate the genetic basis of the distinct wood types they colonize.</title>
        <authorList>
            <person name="Suzuki H."/>
            <person name="MacDonald J."/>
            <person name="Syed K."/>
            <person name="Salamov A."/>
            <person name="Hori C."/>
            <person name="Aerts A."/>
            <person name="Henrissat B."/>
            <person name="Wiebenga A."/>
            <person name="vanKuyk P.A."/>
            <person name="Barry K."/>
            <person name="Lindquist E."/>
            <person name="LaButti K."/>
            <person name="Lapidus A."/>
            <person name="Lucas S."/>
            <person name="Coutinho P."/>
            <person name="Gong Y."/>
            <person name="Samejima M."/>
            <person name="Mahadevan R."/>
            <person name="Abou-Zaid M."/>
            <person name="de Vries R.P."/>
            <person name="Igarashi K."/>
            <person name="Yadav J.S."/>
            <person name="Grigoriev I.V."/>
            <person name="Master E.R."/>
        </authorList>
    </citation>
    <scope>NUCLEOTIDE SEQUENCE [LARGE SCALE GENOMIC DNA]</scope>
    <source>
        <strain evidence="1 2">HHB-10118-sp</strain>
    </source>
</reference>
<dbReference type="InParanoid" id="K5VWA3"/>
<dbReference type="HOGENOM" id="CLU_1294827_0_0_1"/>
<proteinExistence type="predicted"/>
<name>K5VWA3_PHACS</name>
<dbReference type="KEGG" id="pco:PHACADRAFT_28819"/>
<accession>K5VWA3</accession>
<protein>
    <submittedName>
        <fullName evidence="1">Uncharacterized protein</fullName>
    </submittedName>
</protein>
<dbReference type="EMBL" id="JH930472">
    <property type="protein sequence ID" value="EKM55813.1"/>
    <property type="molecule type" value="Genomic_DNA"/>
</dbReference>
<dbReference type="AlphaFoldDB" id="K5VWA3"/>
<gene>
    <name evidence="1" type="ORF">PHACADRAFT_28819</name>
</gene>
<evidence type="ECO:0000313" key="2">
    <source>
        <dbReference type="Proteomes" id="UP000008370"/>
    </source>
</evidence>
<dbReference type="GeneID" id="18919550"/>
<dbReference type="OrthoDB" id="2753367at2759"/>
<evidence type="ECO:0000313" key="1">
    <source>
        <dbReference type="EMBL" id="EKM55813.1"/>
    </source>
</evidence>
<keyword evidence="2" id="KW-1185">Reference proteome</keyword>
<dbReference type="Proteomes" id="UP000008370">
    <property type="component" value="Unassembled WGS sequence"/>
</dbReference>